<accession>A0A1M7ZCN6</accession>
<dbReference type="InterPro" id="IPR011697">
    <property type="entry name" value="Peptidase_C26"/>
</dbReference>
<dbReference type="OrthoDB" id="9813383at2"/>
<name>A0A1M7ZCN6_9HYPH</name>
<dbReference type="AlphaFoldDB" id="A0A1M7ZCN6"/>
<evidence type="ECO:0000313" key="7">
    <source>
        <dbReference type="EMBL" id="SHO62602.1"/>
    </source>
</evidence>
<dbReference type="PROSITE" id="PS51273">
    <property type="entry name" value="GATASE_TYPE_1"/>
    <property type="match status" value="1"/>
</dbReference>
<evidence type="ECO:0000256" key="3">
    <source>
        <dbReference type="ARBA" id="ARBA00055068"/>
    </source>
</evidence>
<proteinExistence type="inferred from homology"/>
<dbReference type="FunFam" id="3.40.50.880:FF:000030">
    <property type="entry name" value="Gamma-glutamyl-gamma-aminobutyrate hydrolase PuuD"/>
    <property type="match status" value="1"/>
</dbReference>
<dbReference type="STRING" id="1123029.SAMN02745172_01102"/>
<feature type="region of interest" description="Disordered" evidence="6">
    <location>
        <begin position="77"/>
        <end position="97"/>
    </location>
</feature>
<sequence>MRPVIGVVCDVKESAGHRIHAITEKYLYAVAEGADALTLMIPARLSDTDGRFAPTPIDFAELFAVLDGVFLPGSPSNVDPSHYGGEPADPSLPADPDRDRVSLELIRASIAAGVPLFGVCRGYQEMNVALGGTLHQKVHEQPAYADHREDKTAPLDVQYAPVHEVSLTPGGLFAGLAGTTTWRVNSLHGQGIARLAPDLVVEATAPDGLVEGFRVPHARAFAIGVQWHPEWRFWEDRLSKGLFTAFGDAARARHAGRRTLAA</sequence>
<organism evidence="7 8">
    <name type="scientific">Pseudoxanthobacter soli DSM 19599</name>
    <dbReference type="NCBI Taxonomy" id="1123029"/>
    <lineage>
        <taxon>Bacteria</taxon>
        <taxon>Pseudomonadati</taxon>
        <taxon>Pseudomonadota</taxon>
        <taxon>Alphaproteobacteria</taxon>
        <taxon>Hyphomicrobiales</taxon>
        <taxon>Segnochrobactraceae</taxon>
        <taxon>Pseudoxanthobacter</taxon>
    </lineage>
</organism>
<evidence type="ECO:0000256" key="1">
    <source>
        <dbReference type="ARBA" id="ARBA00011083"/>
    </source>
</evidence>
<dbReference type="GO" id="GO:0033969">
    <property type="term" value="F:gamma-glutamyl-gamma-aminobutyrate hydrolase activity"/>
    <property type="evidence" value="ECO:0007669"/>
    <property type="project" value="UniProtKB-EC"/>
</dbReference>
<evidence type="ECO:0000256" key="2">
    <source>
        <dbReference type="ARBA" id="ARBA00052718"/>
    </source>
</evidence>
<comment type="pathway">
    <text evidence="4">Amine and polyamine degradation; putrescine degradation; 4-aminobutanoate from putrescine: step 4/4.</text>
</comment>
<dbReference type="PANTHER" id="PTHR43235">
    <property type="entry name" value="GLUTAMINE AMIDOTRANSFERASE PB2B2.05-RELATED"/>
    <property type="match status" value="1"/>
</dbReference>
<dbReference type="EMBL" id="FRXO01000002">
    <property type="protein sequence ID" value="SHO62602.1"/>
    <property type="molecule type" value="Genomic_DNA"/>
</dbReference>
<keyword evidence="8" id="KW-1185">Reference proteome</keyword>
<comment type="similarity">
    <text evidence="1">Belongs to the peptidase C26 family.</text>
</comment>
<evidence type="ECO:0000256" key="5">
    <source>
        <dbReference type="ARBA" id="ARBA00066788"/>
    </source>
</evidence>
<reference evidence="7 8" key="1">
    <citation type="submission" date="2016-12" db="EMBL/GenBank/DDBJ databases">
        <authorList>
            <person name="Song W.-J."/>
            <person name="Kurnit D.M."/>
        </authorList>
    </citation>
    <scope>NUCLEOTIDE SEQUENCE [LARGE SCALE GENOMIC DNA]</scope>
    <source>
        <strain evidence="7 8">DSM 19599</strain>
    </source>
</reference>
<protein>
    <recommendedName>
        <fullName evidence="5">gamma-glutamyl-gamma-aminobutyrate hydrolase</fullName>
        <ecNumber evidence="5">3.5.1.94</ecNumber>
    </recommendedName>
</protein>
<comment type="function">
    <text evidence="3">Involved in the breakdown of putrescine via hydrolysis of the gamma-glutamyl linkage of gamma-glutamyl-gamma-aminobutyrate.</text>
</comment>
<dbReference type="Gene3D" id="3.40.50.880">
    <property type="match status" value="1"/>
</dbReference>
<dbReference type="CDD" id="cd01745">
    <property type="entry name" value="GATase1_2"/>
    <property type="match status" value="1"/>
</dbReference>
<dbReference type="PANTHER" id="PTHR43235:SF1">
    <property type="entry name" value="GLUTAMINE AMIDOTRANSFERASE PB2B2.05-RELATED"/>
    <property type="match status" value="1"/>
</dbReference>
<keyword evidence="7" id="KW-0378">Hydrolase</keyword>
<gene>
    <name evidence="7" type="ORF">SAMN02745172_01102</name>
</gene>
<dbReference type="Proteomes" id="UP000186406">
    <property type="component" value="Unassembled WGS sequence"/>
</dbReference>
<dbReference type="EC" id="3.5.1.94" evidence="5"/>
<dbReference type="GO" id="GO:0005829">
    <property type="term" value="C:cytosol"/>
    <property type="evidence" value="ECO:0007669"/>
    <property type="project" value="TreeGrafter"/>
</dbReference>
<comment type="catalytic activity">
    <reaction evidence="2">
        <text>4-(gamma-L-glutamylamino)butanoate + H2O = 4-aminobutanoate + L-glutamate</text>
        <dbReference type="Rhea" id="RHEA:19737"/>
        <dbReference type="ChEBI" id="CHEBI:15377"/>
        <dbReference type="ChEBI" id="CHEBI:29985"/>
        <dbReference type="ChEBI" id="CHEBI:58800"/>
        <dbReference type="ChEBI" id="CHEBI:59888"/>
        <dbReference type="EC" id="3.5.1.94"/>
    </reaction>
</comment>
<dbReference type="GO" id="GO:0006598">
    <property type="term" value="P:polyamine catabolic process"/>
    <property type="evidence" value="ECO:0007669"/>
    <property type="project" value="TreeGrafter"/>
</dbReference>
<dbReference type="Pfam" id="PF07722">
    <property type="entry name" value="Peptidase_C26"/>
    <property type="match status" value="1"/>
</dbReference>
<evidence type="ECO:0000256" key="6">
    <source>
        <dbReference type="SAM" id="MobiDB-lite"/>
    </source>
</evidence>
<dbReference type="RefSeq" id="WP_073627151.1">
    <property type="nucleotide sequence ID" value="NZ_FRXO01000002.1"/>
</dbReference>
<evidence type="ECO:0000256" key="4">
    <source>
        <dbReference type="ARBA" id="ARBA00060634"/>
    </source>
</evidence>
<dbReference type="InterPro" id="IPR044668">
    <property type="entry name" value="PuuD-like"/>
</dbReference>
<evidence type="ECO:0000313" key="8">
    <source>
        <dbReference type="Proteomes" id="UP000186406"/>
    </source>
</evidence>
<dbReference type="SUPFAM" id="SSF52317">
    <property type="entry name" value="Class I glutamine amidotransferase-like"/>
    <property type="match status" value="1"/>
</dbReference>
<dbReference type="InterPro" id="IPR029062">
    <property type="entry name" value="Class_I_gatase-like"/>
</dbReference>